<dbReference type="GO" id="GO:0045454">
    <property type="term" value="P:cell redox homeostasis"/>
    <property type="evidence" value="ECO:0007669"/>
    <property type="project" value="InterPro"/>
</dbReference>
<dbReference type="Gene3D" id="3.40.50.300">
    <property type="entry name" value="P-loop containing nucleotide triphosphate hydrolases"/>
    <property type="match status" value="1"/>
</dbReference>
<gene>
    <name evidence="10" type="ORF">FB458_1262</name>
</gene>
<dbReference type="RefSeq" id="WP_141847709.1">
    <property type="nucleotide sequence ID" value="NZ_BAAAPR010000002.1"/>
</dbReference>
<dbReference type="InterPro" id="IPR017871">
    <property type="entry name" value="ABC_transporter-like_CS"/>
</dbReference>
<dbReference type="GO" id="GO:0005524">
    <property type="term" value="F:ATP binding"/>
    <property type="evidence" value="ECO:0007669"/>
    <property type="project" value="UniProtKB-KW"/>
</dbReference>
<comment type="caution">
    <text evidence="10">The sequence shown here is derived from an EMBL/GenBank/DDBJ whole genome shotgun (WGS) entry which is preliminary data.</text>
</comment>
<feature type="transmembrane region" description="Helical" evidence="7">
    <location>
        <begin position="21"/>
        <end position="44"/>
    </location>
</feature>
<dbReference type="InterPro" id="IPR011527">
    <property type="entry name" value="ABC1_TM_dom"/>
</dbReference>
<feature type="transmembrane region" description="Helical" evidence="7">
    <location>
        <begin position="133"/>
        <end position="153"/>
    </location>
</feature>
<feature type="transmembrane region" description="Helical" evidence="7">
    <location>
        <begin position="50"/>
        <end position="72"/>
    </location>
</feature>
<reference evidence="10 11" key="1">
    <citation type="submission" date="2019-06" db="EMBL/GenBank/DDBJ databases">
        <title>Sequencing the genomes of 1000 actinobacteria strains.</title>
        <authorList>
            <person name="Klenk H.-P."/>
        </authorList>
    </citation>
    <scope>NUCLEOTIDE SEQUENCE [LARGE SCALE GENOMIC DNA]</scope>
    <source>
        <strain evidence="10 11">DSM 18607</strain>
    </source>
</reference>
<evidence type="ECO:0000256" key="6">
    <source>
        <dbReference type="ARBA" id="ARBA00023136"/>
    </source>
</evidence>
<dbReference type="GO" id="GO:0016887">
    <property type="term" value="F:ATP hydrolysis activity"/>
    <property type="evidence" value="ECO:0007669"/>
    <property type="project" value="InterPro"/>
</dbReference>
<evidence type="ECO:0000256" key="3">
    <source>
        <dbReference type="ARBA" id="ARBA00022741"/>
    </source>
</evidence>
<keyword evidence="3" id="KW-0547">Nucleotide-binding</keyword>
<proteinExistence type="predicted"/>
<dbReference type="InterPro" id="IPR039421">
    <property type="entry name" value="Type_1_exporter"/>
</dbReference>
<dbReference type="AlphaFoldDB" id="A0A542DYM9"/>
<accession>A0A542DYM9</accession>
<evidence type="ECO:0000259" key="9">
    <source>
        <dbReference type="PROSITE" id="PS50929"/>
    </source>
</evidence>
<dbReference type="GO" id="GO:0005886">
    <property type="term" value="C:plasma membrane"/>
    <property type="evidence" value="ECO:0007669"/>
    <property type="project" value="UniProtKB-SubCell"/>
</dbReference>
<keyword evidence="5 7" id="KW-1133">Transmembrane helix</keyword>
<dbReference type="PROSITE" id="PS00211">
    <property type="entry name" value="ABC_TRANSPORTER_1"/>
    <property type="match status" value="1"/>
</dbReference>
<keyword evidence="6 7" id="KW-0472">Membrane</keyword>
<evidence type="ECO:0000313" key="10">
    <source>
        <dbReference type="EMBL" id="TQJ08178.1"/>
    </source>
</evidence>
<evidence type="ECO:0000256" key="7">
    <source>
        <dbReference type="SAM" id="Phobius"/>
    </source>
</evidence>
<dbReference type="PANTHER" id="PTHR24221">
    <property type="entry name" value="ATP-BINDING CASSETTE SUB-FAMILY B"/>
    <property type="match status" value="1"/>
</dbReference>
<keyword evidence="4 10" id="KW-0067">ATP-binding</keyword>
<dbReference type="InterPro" id="IPR036640">
    <property type="entry name" value="ABC1_TM_sf"/>
</dbReference>
<dbReference type="GO" id="GO:0140359">
    <property type="term" value="F:ABC-type transporter activity"/>
    <property type="evidence" value="ECO:0007669"/>
    <property type="project" value="InterPro"/>
</dbReference>
<evidence type="ECO:0000259" key="8">
    <source>
        <dbReference type="PROSITE" id="PS50893"/>
    </source>
</evidence>
<feature type="transmembrane region" description="Helical" evidence="7">
    <location>
        <begin position="159"/>
        <end position="177"/>
    </location>
</feature>
<dbReference type="GO" id="GO:0034775">
    <property type="term" value="P:glutathione transmembrane transport"/>
    <property type="evidence" value="ECO:0007669"/>
    <property type="project" value="InterPro"/>
</dbReference>
<sequence>MTAATGTTSRPRTPLRAYGASVLLGAAATLSGVALTATSGWLVVRASERPVVLTLLTAVVGVRAFGISRPLLRWAERVRSHDVALGDLARAREDVARRLVPLTPARLGRRHRAEVAGAVVDDLTDLTEAPVRAGVPLAAAAVTVLATAGLTALVSPTVALVHVALAAALAGVTLLAVRLEADGQARLEQARAEVLRVGELVALRRRDLLAVGAGTDARRWLDEAQAHWSAAVRRQARGRALAQGAAVALLGGATAAAALVVARLDVAAPVAALLVLTPVALSDALTPLADAARSLARARAARRRLDVLLDQPPAVVERPAHDTVTSPVPHLRLEAAGARWRPTEPTAAGADALDLDPVDLDLPPGSRTLVTGPNGGGKSTLLALLARQLDPATGRLLVDGTDARDLPLADLRSRVAVVDDEPWVLATSLRENLRIARPRPEPLDGPDLDARLVRGLREAGLGPWYDDLPAGLDTRLGTGDRALSGGERTRLGLARALVSERGVLLLDEPVAHLDAGTAAQVMGDVAAAAGRRTLVVVSHDDLPAGVVDRTVRVGPSEDGTR</sequence>
<dbReference type="SUPFAM" id="SSF90123">
    <property type="entry name" value="ABC transporter transmembrane region"/>
    <property type="match status" value="1"/>
</dbReference>
<dbReference type="PROSITE" id="PS50893">
    <property type="entry name" value="ABC_TRANSPORTER_2"/>
    <property type="match status" value="1"/>
</dbReference>
<dbReference type="NCBIfam" id="TIGR02868">
    <property type="entry name" value="CydC"/>
    <property type="match status" value="1"/>
</dbReference>
<dbReference type="Proteomes" id="UP000317893">
    <property type="component" value="Unassembled WGS sequence"/>
</dbReference>
<comment type="subcellular location">
    <subcellularLocation>
        <location evidence="1">Cell membrane</location>
        <topology evidence="1">Multi-pass membrane protein</topology>
    </subcellularLocation>
</comment>
<dbReference type="SMART" id="SM00382">
    <property type="entry name" value="AAA"/>
    <property type="match status" value="1"/>
</dbReference>
<dbReference type="PROSITE" id="PS50929">
    <property type="entry name" value="ABC_TM1F"/>
    <property type="match status" value="1"/>
</dbReference>
<dbReference type="EMBL" id="VFMN01000001">
    <property type="protein sequence ID" value="TQJ08178.1"/>
    <property type="molecule type" value="Genomic_DNA"/>
</dbReference>
<dbReference type="OrthoDB" id="3237158at2"/>
<dbReference type="SUPFAM" id="SSF52540">
    <property type="entry name" value="P-loop containing nucleoside triphosphate hydrolases"/>
    <property type="match status" value="1"/>
</dbReference>
<evidence type="ECO:0000256" key="1">
    <source>
        <dbReference type="ARBA" id="ARBA00004651"/>
    </source>
</evidence>
<keyword evidence="2 7" id="KW-0812">Transmembrane</keyword>
<dbReference type="GO" id="GO:0034040">
    <property type="term" value="F:ATPase-coupled lipid transmembrane transporter activity"/>
    <property type="evidence" value="ECO:0007669"/>
    <property type="project" value="TreeGrafter"/>
</dbReference>
<dbReference type="Pfam" id="PF00005">
    <property type="entry name" value="ABC_tran"/>
    <property type="match status" value="1"/>
</dbReference>
<evidence type="ECO:0000256" key="5">
    <source>
        <dbReference type="ARBA" id="ARBA00022989"/>
    </source>
</evidence>
<dbReference type="InterPro" id="IPR003439">
    <property type="entry name" value="ABC_transporter-like_ATP-bd"/>
</dbReference>
<keyword evidence="11" id="KW-1185">Reference proteome</keyword>
<evidence type="ECO:0000256" key="2">
    <source>
        <dbReference type="ARBA" id="ARBA00022692"/>
    </source>
</evidence>
<name>A0A542DYM9_9MICO</name>
<feature type="domain" description="ABC transmembrane type-1" evidence="9">
    <location>
        <begin position="20"/>
        <end position="297"/>
    </location>
</feature>
<dbReference type="PANTHER" id="PTHR24221:SF654">
    <property type="entry name" value="ATP-BINDING CASSETTE SUB-FAMILY B MEMBER 6"/>
    <property type="match status" value="1"/>
</dbReference>
<dbReference type="InterPro" id="IPR003593">
    <property type="entry name" value="AAA+_ATPase"/>
</dbReference>
<dbReference type="Gene3D" id="1.20.1560.10">
    <property type="entry name" value="ABC transporter type 1, transmembrane domain"/>
    <property type="match status" value="1"/>
</dbReference>
<feature type="domain" description="ABC transporter" evidence="8">
    <location>
        <begin position="331"/>
        <end position="561"/>
    </location>
</feature>
<dbReference type="InterPro" id="IPR014223">
    <property type="entry name" value="ABC_CydC/D"/>
</dbReference>
<feature type="transmembrane region" description="Helical" evidence="7">
    <location>
        <begin position="240"/>
        <end position="260"/>
    </location>
</feature>
<organism evidence="10 11">
    <name type="scientific">Lapillicoccus jejuensis</name>
    <dbReference type="NCBI Taxonomy" id="402171"/>
    <lineage>
        <taxon>Bacteria</taxon>
        <taxon>Bacillati</taxon>
        <taxon>Actinomycetota</taxon>
        <taxon>Actinomycetes</taxon>
        <taxon>Micrococcales</taxon>
        <taxon>Intrasporangiaceae</taxon>
        <taxon>Lapillicoccus</taxon>
    </lineage>
</organism>
<dbReference type="InterPro" id="IPR027417">
    <property type="entry name" value="P-loop_NTPase"/>
</dbReference>
<evidence type="ECO:0000313" key="11">
    <source>
        <dbReference type="Proteomes" id="UP000317893"/>
    </source>
</evidence>
<evidence type="ECO:0000256" key="4">
    <source>
        <dbReference type="ARBA" id="ARBA00022840"/>
    </source>
</evidence>
<protein>
    <submittedName>
        <fullName evidence="10">ATP-binding cassette subfamily C protein CydC</fullName>
    </submittedName>
</protein>